<sequence>MATEYQIFIQFGIPESRTKFPVSLTSPSINIRSHGKNYYFQEISSETAKHIKTTLGWPKPFMTVSLTHGEAKSGIWRHMFDAGDPMKTLLGRRGTHLTWAQQCLLDRSQLTEVQSMPKAYRLSFQSTSVNTWILLSRVGMSVDVYLQTVDGVMQASHVYSDNDGWTLYGTRRLANGRSPKTSVEGDRLFCALLDGILSPIRREICRKDHADPSSVAQTWHTSLSLIAHGFISSKRHAVGHPDCTENNIMTFRNVDTTPLTLISSTKSPAPTEHNYKIKTRHVDAYFLGTNQRHPTLRSVFVQLAFTVRQHTGVTV</sequence>
<name>A0AA39PER2_9AGAR</name>
<evidence type="ECO:0000313" key="1">
    <source>
        <dbReference type="EMBL" id="KAK0482852.1"/>
    </source>
</evidence>
<dbReference type="Proteomes" id="UP001175228">
    <property type="component" value="Unassembled WGS sequence"/>
</dbReference>
<accession>A0AA39PER2</accession>
<proteinExistence type="predicted"/>
<evidence type="ECO:0000313" key="2">
    <source>
        <dbReference type="Proteomes" id="UP001175228"/>
    </source>
</evidence>
<keyword evidence="2" id="KW-1185">Reference proteome</keyword>
<gene>
    <name evidence="1" type="ORF">EDD18DRAFT_1112487</name>
</gene>
<protein>
    <submittedName>
        <fullName evidence="1">Uncharacterized protein</fullName>
    </submittedName>
</protein>
<dbReference type="EMBL" id="JAUEPU010000064">
    <property type="protein sequence ID" value="KAK0482852.1"/>
    <property type="molecule type" value="Genomic_DNA"/>
</dbReference>
<dbReference type="AlphaFoldDB" id="A0AA39PER2"/>
<comment type="caution">
    <text evidence="1">The sequence shown here is derived from an EMBL/GenBank/DDBJ whole genome shotgun (WGS) entry which is preliminary data.</text>
</comment>
<reference evidence="1" key="1">
    <citation type="submission" date="2023-06" db="EMBL/GenBank/DDBJ databases">
        <authorList>
            <consortium name="Lawrence Berkeley National Laboratory"/>
            <person name="Ahrendt S."/>
            <person name="Sahu N."/>
            <person name="Indic B."/>
            <person name="Wong-Bajracharya J."/>
            <person name="Merenyi Z."/>
            <person name="Ke H.-M."/>
            <person name="Monk M."/>
            <person name="Kocsube S."/>
            <person name="Drula E."/>
            <person name="Lipzen A."/>
            <person name="Balint B."/>
            <person name="Henrissat B."/>
            <person name="Andreopoulos B."/>
            <person name="Martin F.M."/>
            <person name="Harder C.B."/>
            <person name="Rigling D."/>
            <person name="Ford K.L."/>
            <person name="Foster G.D."/>
            <person name="Pangilinan J."/>
            <person name="Papanicolaou A."/>
            <person name="Barry K."/>
            <person name="LaButti K."/>
            <person name="Viragh M."/>
            <person name="Koriabine M."/>
            <person name="Yan M."/>
            <person name="Riley R."/>
            <person name="Champramary S."/>
            <person name="Plett K.L."/>
            <person name="Tsai I.J."/>
            <person name="Slot J."/>
            <person name="Sipos G."/>
            <person name="Plett J."/>
            <person name="Nagy L.G."/>
            <person name="Grigoriev I.V."/>
        </authorList>
    </citation>
    <scope>NUCLEOTIDE SEQUENCE</scope>
    <source>
        <strain evidence="1">HWK02</strain>
    </source>
</reference>
<organism evidence="1 2">
    <name type="scientific">Armillaria luteobubalina</name>
    <dbReference type="NCBI Taxonomy" id="153913"/>
    <lineage>
        <taxon>Eukaryota</taxon>
        <taxon>Fungi</taxon>
        <taxon>Dikarya</taxon>
        <taxon>Basidiomycota</taxon>
        <taxon>Agaricomycotina</taxon>
        <taxon>Agaricomycetes</taxon>
        <taxon>Agaricomycetidae</taxon>
        <taxon>Agaricales</taxon>
        <taxon>Marasmiineae</taxon>
        <taxon>Physalacriaceae</taxon>
        <taxon>Armillaria</taxon>
    </lineage>
</organism>